<sequence length="57" mass="7106">MFPNIIWNRDCCRKHFAQWKRLGPVLPSLGRKWSSMERKWLSRQLCDRKLFHVSLYW</sequence>
<protein>
    <submittedName>
        <fullName evidence="1">Uncharacterized protein</fullName>
    </submittedName>
</protein>
<accession>A0A9D4F3P1</accession>
<evidence type="ECO:0000313" key="2">
    <source>
        <dbReference type="Proteomes" id="UP000828390"/>
    </source>
</evidence>
<dbReference type="Proteomes" id="UP000828390">
    <property type="component" value="Unassembled WGS sequence"/>
</dbReference>
<dbReference type="AlphaFoldDB" id="A0A9D4F3P1"/>
<reference evidence="1" key="2">
    <citation type="submission" date="2020-11" db="EMBL/GenBank/DDBJ databases">
        <authorList>
            <person name="McCartney M.A."/>
            <person name="Auch B."/>
            <person name="Kono T."/>
            <person name="Mallez S."/>
            <person name="Becker A."/>
            <person name="Gohl D.M."/>
            <person name="Silverstein K.A.T."/>
            <person name="Koren S."/>
            <person name="Bechman K.B."/>
            <person name="Herman A."/>
            <person name="Abrahante J.E."/>
            <person name="Garbe J."/>
        </authorList>
    </citation>
    <scope>NUCLEOTIDE SEQUENCE</scope>
    <source>
        <strain evidence="1">Duluth1</strain>
        <tissue evidence="1">Whole animal</tissue>
    </source>
</reference>
<reference evidence="1" key="1">
    <citation type="journal article" date="2019" name="bioRxiv">
        <title>The Genome of the Zebra Mussel, Dreissena polymorpha: A Resource for Invasive Species Research.</title>
        <authorList>
            <person name="McCartney M.A."/>
            <person name="Auch B."/>
            <person name="Kono T."/>
            <person name="Mallez S."/>
            <person name="Zhang Y."/>
            <person name="Obille A."/>
            <person name="Becker A."/>
            <person name="Abrahante J.E."/>
            <person name="Garbe J."/>
            <person name="Badalamenti J.P."/>
            <person name="Herman A."/>
            <person name="Mangelson H."/>
            <person name="Liachko I."/>
            <person name="Sullivan S."/>
            <person name="Sone E.D."/>
            <person name="Koren S."/>
            <person name="Silverstein K.A.T."/>
            <person name="Beckman K.B."/>
            <person name="Gohl D.M."/>
        </authorList>
    </citation>
    <scope>NUCLEOTIDE SEQUENCE</scope>
    <source>
        <strain evidence="1">Duluth1</strain>
        <tissue evidence="1">Whole animal</tissue>
    </source>
</reference>
<evidence type="ECO:0000313" key="1">
    <source>
        <dbReference type="EMBL" id="KAH3791785.1"/>
    </source>
</evidence>
<keyword evidence="2" id="KW-1185">Reference proteome</keyword>
<dbReference type="EMBL" id="JAIWYP010000007">
    <property type="protein sequence ID" value="KAH3791785.1"/>
    <property type="molecule type" value="Genomic_DNA"/>
</dbReference>
<organism evidence="1 2">
    <name type="scientific">Dreissena polymorpha</name>
    <name type="common">Zebra mussel</name>
    <name type="synonym">Mytilus polymorpha</name>
    <dbReference type="NCBI Taxonomy" id="45954"/>
    <lineage>
        <taxon>Eukaryota</taxon>
        <taxon>Metazoa</taxon>
        <taxon>Spiralia</taxon>
        <taxon>Lophotrochozoa</taxon>
        <taxon>Mollusca</taxon>
        <taxon>Bivalvia</taxon>
        <taxon>Autobranchia</taxon>
        <taxon>Heteroconchia</taxon>
        <taxon>Euheterodonta</taxon>
        <taxon>Imparidentia</taxon>
        <taxon>Neoheterodontei</taxon>
        <taxon>Myida</taxon>
        <taxon>Dreissenoidea</taxon>
        <taxon>Dreissenidae</taxon>
        <taxon>Dreissena</taxon>
    </lineage>
</organism>
<proteinExistence type="predicted"/>
<comment type="caution">
    <text evidence="1">The sequence shown here is derived from an EMBL/GenBank/DDBJ whole genome shotgun (WGS) entry which is preliminary data.</text>
</comment>
<gene>
    <name evidence="1" type="ORF">DPMN_145275</name>
</gene>
<name>A0A9D4F3P1_DREPO</name>